<accession>A0A813B2Z3</accession>
<protein>
    <submittedName>
        <fullName evidence="2">SDH1 protein</fullName>
    </submittedName>
</protein>
<gene>
    <name evidence="2" type="primary">SDH1</name>
    <name evidence="2" type="ORF">SNEC2469_LOCUS29545</name>
</gene>
<comment type="caution">
    <text evidence="2">The sequence shown here is derived from an EMBL/GenBank/DDBJ whole genome shotgun (WGS) entry which is preliminary data.</text>
</comment>
<feature type="region of interest" description="Disordered" evidence="1">
    <location>
        <begin position="85"/>
        <end position="121"/>
    </location>
</feature>
<name>A0A813B2Z3_9DINO</name>
<evidence type="ECO:0000313" key="3">
    <source>
        <dbReference type="Proteomes" id="UP000601435"/>
    </source>
</evidence>
<proteinExistence type="predicted"/>
<organism evidence="2 3">
    <name type="scientific">Symbiodinium necroappetens</name>
    <dbReference type="NCBI Taxonomy" id="1628268"/>
    <lineage>
        <taxon>Eukaryota</taxon>
        <taxon>Sar</taxon>
        <taxon>Alveolata</taxon>
        <taxon>Dinophyceae</taxon>
        <taxon>Suessiales</taxon>
        <taxon>Symbiodiniaceae</taxon>
        <taxon>Symbiodinium</taxon>
    </lineage>
</organism>
<dbReference type="AlphaFoldDB" id="A0A813B2Z3"/>
<dbReference type="OrthoDB" id="10334190at2759"/>
<evidence type="ECO:0000313" key="2">
    <source>
        <dbReference type="EMBL" id="CAE7890109.1"/>
    </source>
</evidence>
<reference evidence="2" key="1">
    <citation type="submission" date="2021-02" db="EMBL/GenBank/DDBJ databases">
        <authorList>
            <person name="Dougan E. K."/>
            <person name="Rhodes N."/>
            <person name="Thang M."/>
            <person name="Chan C."/>
        </authorList>
    </citation>
    <scope>NUCLEOTIDE SEQUENCE</scope>
</reference>
<dbReference type="Proteomes" id="UP000601435">
    <property type="component" value="Unassembled WGS sequence"/>
</dbReference>
<sequence length="160" mass="17488">MGLGRGDPQEDPGHAISWGIVTASSLRGPCTTQEVFEASQAGRTEAAREVARRRFGETEKQRGEREVHEGQAFFASCGVEQLRPSSRFGQTGGGSRPYGVVSQRPRTTPSRDLELCSPSSSRTHLRYSNPCLSRVMDQDRQQNGGFFTGSVLAARKVTSR</sequence>
<dbReference type="EMBL" id="CAJNJA010066697">
    <property type="protein sequence ID" value="CAE7890109.1"/>
    <property type="molecule type" value="Genomic_DNA"/>
</dbReference>
<evidence type="ECO:0000256" key="1">
    <source>
        <dbReference type="SAM" id="MobiDB-lite"/>
    </source>
</evidence>
<keyword evidence="3" id="KW-1185">Reference proteome</keyword>